<dbReference type="AlphaFoldDB" id="A0A1G5S4B4"/>
<dbReference type="InterPro" id="IPR000594">
    <property type="entry name" value="ThiF_NAD_FAD-bd"/>
</dbReference>
<feature type="domain" description="THIF-type NAD/FAD binding fold" evidence="1">
    <location>
        <begin position="5"/>
        <end position="224"/>
    </location>
</feature>
<dbReference type="GO" id="GO:0061504">
    <property type="term" value="P:cyclic threonylcarbamoyladenosine biosynthetic process"/>
    <property type="evidence" value="ECO:0007669"/>
    <property type="project" value="TreeGrafter"/>
</dbReference>
<dbReference type="STRING" id="1120920.SAMN03080599_02636"/>
<reference evidence="2 3" key="1">
    <citation type="submission" date="2016-10" db="EMBL/GenBank/DDBJ databases">
        <authorList>
            <person name="de Groot N.N."/>
        </authorList>
    </citation>
    <scope>NUCLEOTIDE SEQUENCE [LARGE SCALE GENOMIC DNA]</scope>
    <source>
        <strain evidence="2 3">DSM 2784</strain>
    </source>
</reference>
<name>A0A1G5S4B4_9FIRM</name>
<evidence type="ECO:0000313" key="3">
    <source>
        <dbReference type="Proteomes" id="UP000199208"/>
    </source>
</evidence>
<dbReference type="GO" id="GO:0061503">
    <property type="term" value="F:tRNA threonylcarbamoyladenosine dehydratase"/>
    <property type="evidence" value="ECO:0007669"/>
    <property type="project" value="TreeGrafter"/>
</dbReference>
<dbReference type="InterPro" id="IPR035985">
    <property type="entry name" value="Ubiquitin-activating_enz"/>
</dbReference>
<dbReference type="OrthoDB" id="9804286at2"/>
<dbReference type="Gene3D" id="3.40.50.720">
    <property type="entry name" value="NAD(P)-binding Rossmann-like Domain"/>
    <property type="match status" value="1"/>
</dbReference>
<gene>
    <name evidence="2" type="ORF">SAMN03080599_02636</name>
</gene>
<dbReference type="InterPro" id="IPR045886">
    <property type="entry name" value="ThiF/MoeB/HesA"/>
</dbReference>
<dbReference type="SUPFAM" id="SSF69572">
    <property type="entry name" value="Activating enzymes of the ubiquitin-like proteins"/>
    <property type="match status" value="1"/>
</dbReference>
<keyword evidence="2" id="KW-0548">Nucleotidyltransferase</keyword>
<dbReference type="PANTHER" id="PTHR43267:SF1">
    <property type="entry name" value="TRNA THREONYLCARBAMOYLADENOSINE DEHYDRATASE"/>
    <property type="match status" value="1"/>
</dbReference>
<sequence length="226" mass="24777">MKNRYQRNMNLLTPDENHAIREKRVCVVGCGGLGGYIIEMLARLGIGIITAIDGDVFDETNLNRQLLSEEGLIGKSKAEAAKARIQKVNSEVVVHTKSVFLKEENALALITGHDVVLDALDNISSRRILERACEAEGIPLIHGAIAGWYGQVTTIMPGTHVFSKLYPETADKGIETELGNPSFTPALVASIQVSEALKVLLKKGEPLEGKLLTLNLLDHEYQIFEF</sequence>
<evidence type="ECO:0000313" key="2">
    <source>
        <dbReference type="EMBL" id="SCZ81163.1"/>
    </source>
</evidence>
<evidence type="ECO:0000259" key="1">
    <source>
        <dbReference type="Pfam" id="PF00899"/>
    </source>
</evidence>
<dbReference type="Pfam" id="PF00899">
    <property type="entry name" value="ThiF"/>
    <property type="match status" value="1"/>
</dbReference>
<proteinExistence type="predicted"/>
<organism evidence="2 3">
    <name type="scientific">Acidaminobacter hydrogenoformans DSM 2784</name>
    <dbReference type="NCBI Taxonomy" id="1120920"/>
    <lineage>
        <taxon>Bacteria</taxon>
        <taxon>Bacillati</taxon>
        <taxon>Bacillota</taxon>
        <taxon>Clostridia</taxon>
        <taxon>Peptostreptococcales</taxon>
        <taxon>Acidaminobacteraceae</taxon>
        <taxon>Acidaminobacter</taxon>
    </lineage>
</organism>
<dbReference type="CDD" id="cd00757">
    <property type="entry name" value="ThiF_MoeB_HesA_family"/>
    <property type="match status" value="1"/>
</dbReference>
<accession>A0A1G5S4B4</accession>
<dbReference type="EMBL" id="FMWL01000017">
    <property type="protein sequence ID" value="SCZ81163.1"/>
    <property type="molecule type" value="Genomic_DNA"/>
</dbReference>
<dbReference type="RefSeq" id="WP_092592280.1">
    <property type="nucleotide sequence ID" value="NZ_FMWL01000017.1"/>
</dbReference>
<protein>
    <submittedName>
        <fullName evidence="2">Molybdopterin or thiamine biosynthesis adenylyltransferase</fullName>
    </submittedName>
</protein>
<dbReference type="PANTHER" id="PTHR43267">
    <property type="entry name" value="TRNA THREONYLCARBAMOYLADENOSINE DEHYDRATASE"/>
    <property type="match status" value="1"/>
</dbReference>
<keyword evidence="2" id="KW-0808">Transferase</keyword>
<dbReference type="GO" id="GO:0008641">
    <property type="term" value="F:ubiquitin-like modifier activating enzyme activity"/>
    <property type="evidence" value="ECO:0007669"/>
    <property type="project" value="InterPro"/>
</dbReference>
<keyword evidence="3" id="KW-1185">Reference proteome</keyword>
<dbReference type="Proteomes" id="UP000199208">
    <property type="component" value="Unassembled WGS sequence"/>
</dbReference>
<dbReference type="GO" id="GO:0016779">
    <property type="term" value="F:nucleotidyltransferase activity"/>
    <property type="evidence" value="ECO:0007669"/>
    <property type="project" value="UniProtKB-KW"/>
</dbReference>